<evidence type="ECO:0000256" key="6">
    <source>
        <dbReference type="ARBA" id="ARBA00022679"/>
    </source>
</evidence>
<dbReference type="Pfam" id="PF00512">
    <property type="entry name" value="HisKA"/>
    <property type="match status" value="1"/>
</dbReference>
<comment type="subunit">
    <text evidence="17">At low DSF concentrations, interacts with RpfF.</text>
</comment>
<dbReference type="PRINTS" id="PR00344">
    <property type="entry name" value="BCTRLSENSOR"/>
</dbReference>
<keyword evidence="11" id="KW-0067">ATP-binding</keyword>
<dbReference type="SUPFAM" id="SSF55785">
    <property type="entry name" value="PYP-like sensor domain (PAS domain)"/>
    <property type="match status" value="1"/>
</dbReference>
<keyword evidence="14" id="KW-0843">Virulence</keyword>
<evidence type="ECO:0000256" key="17">
    <source>
        <dbReference type="ARBA" id="ARBA00064003"/>
    </source>
</evidence>
<evidence type="ECO:0000256" key="9">
    <source>
        <dbReference type="ARBA" id="ARBA00022741"/>
    </source>
</evidence>
<dbReference type="Gene3D" id="3.40.50.2300">
    <property type="match status" value="1"/>
</dbReference>
<evidence type="ECO:0000256" key="3">
    <source>
        <dbReference type="ARBA" id="ARBA00012438"/>
    </source>
</evidence>
<dbReference type="InterPro" id="IPR036890">
    <property type="entry name" value="HATPase_C_sf"/>
</dbReference>
<feature type="region of interest" description="Disordered" evidence="21">
    <location>
        <begin position="741"/>
        <end position="760"/>
    </location>
</feature>
<keyword evidence="15" id="KW-0472">Membrane</keyword>
<dbReference type="InterPro" id="IPR003594">
    <property type="entry name" value="HATPase_dom"/>
</dbReference>
<dbReference type="FunFam" id="1.10.287.130:FF:000002">
    <property type="entry name" value="Two-component osmosensing histidine kinase"/>
    <property type="match status" value="1"/>
</dbReference>
<dbReference type="EMBL" id="AHJE01000015">
    <property type="protein sequence ID" value="EHP43921.1"/>
    <property type="molecule type" value="Genomic_DNA"/>
</dbReference>
<keyword evidence="5 20" id="KW-0597">Phosphoprotein</keyword>
<dbReference type="Gene3D" id="1.20.120.160">
    <property type="entry name" value="HPT domain"/>
    <property type="match status" value="1"/>
</dbReference>
<comment type="function">
    <text evidence="16">Member of the two-component regulatory system BvgS/BvgA. Phosphorylates BvgA via a four-step phosphorelay in response to environmental signals.</text>
</comment>
<organism evidence="24 25">
    <name type="scientific">Cupriavidus basilensis OR16</name>
    <dbReference type="NCBI Taxonomy" id="1127483"/>
    <lineage>
        <taxon>Bacteria</taxon>
        <taxon>Pseudomonadati</taxon>
        <taxon>Pseudomonadota</taxon>
        <taxon>Betaproteobacteria</taxon>
        <taxon>Burkholderiales</taxon>
        <taxon>Burkholderiaceae</taxon>
        <taxon>Cupriavidus</taxon>
    </lineage>
</organism>
<evidence type="ECO:0000256" key="8">
    <source>
        <dbReference type="ARBA" id="ARBA00022729"/>
    </source>
</evidence>
<dbReference type="SMART" id="SM00448">
    <property type="entry name" value="REC"/>
    <property type="match status" value="1"/>
</dbReference>
<dbReference type="InterPro" id="IPR005467">
    <property type="entry name" value="His_kinase_dom"/>
</dbReference>
<dbReference type="InterPro" id="IPR011006">
    <property type="entry name" value="CheY-like_superfamily"/>
</dbReference>
<comment type="subcellular location">
    <subcellularLocation>
        <location evidence="2">Cell membrane</location>
        <topology evidence="2">Multi-pass membrane protein</topology>
    </subcellularLocation>
</comment>
<dbReference type="Gene3D" id="1.10.287.130">
    <property type="match status" value="1"/>
</dbReference>
<evidence type="ECO:0000259" key="22">
    <source>
        <dbReference type="PROSITE" id="PS50109"/>
    </source>
</evidence>
<dbReference type="GO" id="GO:0005524">
    <property type="term" value="F:ATP binding"/>
    <property type="evidence" value="ECO:0007669"/>
    <property type="project" value="UniProtKB-KW"/>
</dbReference>
<dbReference type="Pfam" id="PF02518">
    <property type="entry name" value="HATPase_c"/>
    <property type="match status" value="1"/>
</dbReference>
<comment type="catalytic activity">
    <reaction evidence="1">
        <text>ATP + protein L-histidine = ADP + protein N-phospho-L-histidine.</text>
        <dbReference type="EC" id="2.7.13.3"/>
    </reaction>
</comment>
<evidence type="ECO:0000313" key="25">
    <source>
        <dbReference type="Proteomes" id="UP000005808"/>
    </source>
</evidence>
<dbReference type="GO" id="GO:0000155">
    <property type="term" value="F:phosphorelay sensor kinase activity"/>
    <property type="evidence" value="ECO:0007669"/>
    <property type="project" value="InterPro"/>
</dbReference>
<evidence type="ECO:0000256" key="19">
    <source>
        <dbReference type="ARBA" id="ARBA00070152"/>
    </source>
</evidence>
<dbReference type="CDD" id="cd16922">
    <property type="entry name" value="HATPase_EvgS-ArcB-TorS-like"/>
    <property type="match status" value="1"/>
</dbReference>
<dbReference type="Pfam" id="PF08448">
    <property type="entry name" value="PAS_4"/>
    <property type="match status" value="1"/>
</dbReference>
<evidence type="ECO:0000256" key="1">
    <source>
        <dbReference type="ARBA" id="ARBA00000085"/>
    </source>
</evidence>
<feature type="domain" description="Response regulatory" evidence="23">
    <location>
        <begin position="774"/>
        <end position="890"/>
    </location>
</feature>
<evidence type="ECO:0000256" key="15">
    <source>
        <dbReference type="ARBA" id="ARBA00023136"/>
    </source>
</evidence>
<keyword evidence="4" id="KW-1003">Cell membrane</keyword>
<protein>
    <recommendedName>
        <fullName evidence="18">Sensory/regulatory protein RpfC</fullName>
        <ecNumber evidence="3">2.7.13.3</ecNumber>
    </recommendedName>
    <alternativeName>
        <fullName evidence="19">Virulence sensor protein BvgS</fullName>
    </alternativeName>
</protein>
<feature type="domain" description="Histidine kinase" evidence="22">
    <location>
        <begin position="515"/>
        <end position="736"/>
    </location>
</feature>
<keyword evidence="10" id="KW-0418">Kinase</keyword>
<keyword evidence="7" id="KW-0812">Transmembrane</keyword>
<keyword evidence="8" id="KW-0732">Signal</keyword>
<dbReference type="CDD" id="cd17546">
    <property type="entry name" value="REC_hyHK_CKI1_RcsC-like"/>
    <property type="match status" value="1"/>
</dbReference>
<evidence type="ECO:0000259" key="23">
    <source>
        <dbReference type="PROSITE" id="PS50110"/>
    </source>
</evidence>
<evidence type="ECO:0000256" key="12">
    <source>
        <dbReference type="ARBA" id="ARBA00022989"/>
    </source>
</evidence>
<dbReference type="InterPro" id="IPR013656">
    <property type="entry name" value="PAS_4"/>
</dbReference>
<dbReference type="FunFam" id="3.30.565.10:FF:000010">
    <property type="entry name" value="Sensor histidine kinase RcsC"/>
    <property type="match status" value="1"/>
</dbReference>
<dbReference type="SUPFAM" id="SSF47384">
    <property type="entry name" value="Homodimeric domain of signal transducing histidine kinase"/>
    <property type="match status" value="1"/>
</dbReference>
<sequence length="1042" mass="111997">MAAVAVVLLLVSSHEVLRGLEKQFHRSAESRLKSVLQAMSDLNWTMGEDSAGRVGTIVENPALIKLVKRILADPGRPDLQTEFDQWILPIYRSRGFDGYALIRPDNTIIAASSPRYANTSNLTEQTKRTLRGAQALGFAISPPTVSTRPLMLQGVEQPAGMFYQLACARIDADGRIAGFLCLRVDPYVRLFKILKAGRIGETGEAYAIDSSARILSPTRASERRAAPDRARPEDAGALWARVPGVRPAGDAPVRGGAGDAPTQLASRLLADRGEEVVAVDGYDGHDGHKVIGAGRWLASQDMGLVVELQVDEAYQSYFLVRTAIASLAAIAIGLILALAVFQWRARRGASENEERMRAFREHVPTGLAYMNPKGVGIMANRAYEQGIGVAPGVAVGCRVWDIIPNRRIAQISRDMHERVLASGLPQNQVHTTSPRDGEERIFRVVKFPVPGPDDTGIIGVGTVVADITEQERTRQALELLTDTLEARVEERTLQLTAAREAAVAAARAKAKFLANMSHEIRTPLNAIIGMSHLALNRERADKLDRYLERIGTSAEHLLEIVNDILDFSKIEAERLTIDAREFYLPDLLDRVTGLFWETAEAKGISLSISMSPAIPLRLVGDPQRVGQILINLLSNALKFTDHGEVFLRVRETLVRGNDIALCFEVEDTGVGIAPDALPLLFTPFQQLDGAMNRRFEGTGLGLVISRKLAELMRGRVFARSQAGVGSTFSFEVSLEIARGDRSAGPGSGISHPAMAPPRCRAPAAPEWQALRGRTALLVEDNAINQEVARDLLELVGMDVHVAGDGPQALAALKEHAFDIVLMDIHMPGMDGIETTGVIRHGLGLQALPVLALTADVMSADRIRCIEGGMNDHISKPIDAEAMFRTIAAWLPPVAAPRGAARGLAGAGTMMAVTAQATSPASAVTQALKGIPGLDAAAGIKLLFGREDLYVNLARRVCAERADVVMRIHEAIGVGDFGQASLHVHGMKAILGMLGAAELARACAALDRGLQDGRADAAALSALGRDFPALIANMRSACAVGAV</sequence>
<feature type="modified residue" description="4-aspartylphosphate" evidence="20">
    <location>
        <position position="823"/>
    </location>
</feature>
<dbReference type="Pfam" id="PF00072">
    <property type="entry name" value="Response_reg"/>
    <property type="match status" value="1"/>
</dbReference>
<dbReference type="AlphaFoldDB" id="H1S0R2"/>
<dbReference type="Gene3D" id="3.30.450.20">
    <property type="entry name" value="PAS domain"/>
    <property type="match status" value="1"/>
</dbReference>
<keyword evidence="12" id="KW-1133">Transmembrane helix</keyword>
<dbReference type="SMART" id="SM00388">
    <property type="entry name" value="HisKA"/>
    <property type="match status" value="1"/>
</dbReference>
<dbReference type="EC" id="2.7.13.3" evidence="3"/>
<dbReference type="Proteomes" id="UP000005808">
    <property type="component" value="Unassembled WGS sequence"/>
</dbReference>
<evidence type="ECO:0000256" key="20">
    <source>
        <dbReference type="PROSITE-ProRule" id="PRU00169"/>
    </source>
</evidence>
<dbReference type="InterPro" id="IPR004358">
    <property type="entry name" value="Sig_transdc_His_kin-like_C"/>
</dbReference>
<evidence type="ECO:0000256" key="4">
    <source>
        <dbReference type="ARBA" id="ARBA00022475"/>
    </source>
</evidence>
<dbReference type="SUPFAM" id="SSF47226">
    <property type="entry name" value="Histidine-containing phosphotransfer domain, HPT domain"/>
    <property type="match status" value="1"/>
</dbReference>
<comment type="caution">
    <text evidence="24">The sequence shown here is derived from an EMBL/GenBank/DDBJ whole genome shotgun (WGS) entry which is preliminary data.</text>
</comment>
<evidence type="ECO:0000256" key="14">
    <source>
        <dbReference type="ARBA" id="ARBA00023026"/>
    </source>
</evidence>
<evidence type="ECO:0000256" key="7">
    <source>
        <dbReference type="ARBA" id="ARBA00022692"/>
    </source>
</evidence>
<dbReference type="SUPFAM" id="SSF52172">
    <property type="entry name" value="CheY-like"/>
    <property type="match status" value="1"/>
</dbReference>
<evidence type="ECO:0000256" key="5">
    <source>
        <dbReference type="ARBA" id="ARBA00022553"/>
    </source>
</evidence>
<dbReference type="Gene3D" id="3.30.565.10">
    <property type="entry name" value="Histidine kinase-like ATPase, C-terminal domain"/>
    <property type="match status" value="1"/>
</dbReference>
<proteinExistence type="predicted"/>
<dbReference type="PANTHER" id="PTHR45339">
    <property type="entry name" value="HYBRID SIGNAL TRANSDUCTION HISTIDINE KINASE J"/>
    <property type="match status" value="1"/>
</dbReference>
<dbReference type="PATRIC" id="fig|1127483.3.peg.1202"/>
<evidence type="ECO:0000256" key="10">
    <source>
        <dbReference type="ARBA" id="ARBA00022777"/>
    </source>
</evidence>
<dbReference type="InterPro" id="IPR035965">
    <property type="entry name" value="PAS-like_dom_sf"/>
</dbReference>
<evidence type="ECO:0000256" key="18">
    <source>
        <dbReference type="ARBA" id="ARBA00068150"/>
    </source>
</evidence>
<accession>H1S0R2</accession>
<dbReference type="InterPro" id="IPR000014">
    <property type="entry name" value="PAS"/>
</dbReference>
<dbReference type="GO" id="GO:0005886">
    <property type="term" value="C:plasma membrane"/>
    <property type="evidence" value="ECO:0007669"/>
    <property type="project" value="UniProtKB-SubCell"/>
</dbReference>
<reference evidence="24 25" key="1">
    <citation type="journal article" date="2012" name="J. Bacteriol.">
        <title>De Novo Genome Project of Cupriavidus basilensis OR16.</title>
        <authorList>
            <person name="Cserhati M."/>
            <person name="Kriszt B."/>
            <person name="Szoboszlay S."/>
            <person name="Toth A."/>
            <person name="Szabo I."/>
            <person name="Tancsics A."/>
            <person name="Nagy I."/>
            <person name="Horvath B."/>
            <person name="Nagy I."/>
            <person name="Kukolya J."/>
        </authorList>
    </citation>
    <scope>NUCLEOTIDE SEQUENCE [LARGE SCALE GENOMIC DNA]</scope>
    <source>
        <strain evidence="24 25">OR16</strain>
    </source>
</reference>
<dbReference type="InterPro" id="IPR036641">
    <property type="entry name" value="HPT_dom_sf"/>
</dbReference>
<dbReference type="InterPro" id="IPR036097">
    <property type="entry name" value="HisK_dim/P_sf"/>
</dbReference>
<keyword evidence="13" id="KW-0902">Two-component regulatory system</keyword>
<keyword evidence="9" id="KW-0547">Nucleotide-binding</keyword>
<dbReference type="InterPro" id="IPR001789">
    <property type="entry name" value="Sig_transdc_resp-reg_receiver"/>
</dbReference>
<dbReference type="CDD" id="cd00130">
    <property type="entry name" value="PAS"/>
    <property type="match status" value="1"/>
</dbReference>
<keyword evidence="6" id="KW-0808">Transferase</keyword>
<dbReference type="PANTHER" id="PTHR45339:SF1">
    <property type="entry name" value="HYBRID SIGNAL TRANSDUCTION HISTIDINE KINASE J"/>
    <property type="match status" value="1"/>
</dbReference>
<evidence type="ECO:0000256" key="21">
    <source>
        <dbReference type="SAM" id="MobiDB-lite"/>
    </source>
</evidence>
<dbReference type="InterPro" id="IPR003661">
    <property type="entry name" value="HisK_dim/P_dom"/>
</dbReference>
<dbReference type="CDD" id="cd00082">
    <property type="entry name" value="HisKA"/>
    <property type="match status" value="1"/>
</dbReference>
<dbReference type="PROSITE" id="PS50109">
    <property type="entry name" value="HIS_KIN"/>
    <property type="match status" value="1"/>
</dbReference>
<evidence type="ECO:0000256" key="11">
    <source>
        <dbReference type="ARBA" id="ARBA00022840"/>
    </source>
</evidence>
<evidence type="ECO:0000313" key="24">
    <source>
        <dbReference type="EMBL" id="EHP43921.1"/>
    </source>
</evidence>
<evidence type="ECO:0000256" key="13">
    <source>
        <dbReference type="ARBA" id="ARBA00023012"/>
    </source>
</evidence>
<gene>
    <name evidence="24" type="ORF">OR16_06019</name>
</gene>
<dbReference type="SUPFAM" id="SSF55874">
    <property type="entry name" value="ATPase domain of HSP90 chaperone/DNA topoisomerase II/histidine kinase"/>
    <property type="match status" value="1"/>
</dbReference>
<dbReference type="SMART" id="SM00387">
    <property type="entry name" value="HATPase_c"/>
    <property type="match status" value="1"/>
</dbReference>
<dbReference type="PROSITE" id="PS50110">
    <property type="entry name" value="RESPONSE_REGULATORY"/>
    <property type="match status" value="1"/>
</dbReference>
<evidence type="ECO:0000256" key="2">
    <source>
        <dbReference type="ARBA" id="ARBA00004651"/>
    </source>
</evidence>
<evidence type="ECO:0000256" key="16">
    <source>
        <dbReference type="ARBA" id="ARBA00058004"/>
    </source>
</evidence>
<name>H1S0R2_9BURK</name>
<dbReference type="NCBIfam" id="TIGR00229">
    <property type="entry name" value="sensory_box"/>
    <property type="match status" value="1"/>
</dbReference>